<dbReference type="InterPro" id="IPR029028">
    <property type="entry name" value="Alpha/beta_knot_MTases"/>
</dbReference>
<dbReference type="InterPro" id="IPR029026">
    <property type="entry name" value="tRNA_m1G_MTases_N"/>
</dbReference>
<evidence type="ECO:0000259" key="5">
    <source>
        <dbReference type="Pfam" id="PF22435"/>
    </source>
</evidence>
<dbReference type="GO" id="GO:0006396">
    <property type="term" value="P:RNA processing"/>
    <property type="evidence" value="ECO:0007669"/>
    <property type="project" value="InterPro"/>
</dbReference>
<dbReference type="InterPro" id="IPR053888">
    <property type="entry name" value="MRM3-like_sub_bind"/>
</dbReference>
<protein>
    <submittedName>
        <fullName evidence="6">TrmH family RNA methyltransferase</fullName>
    </submittedName>
</protein>
<dbReference type="Pfam" id="PF00588">
    <property type="entry name" value="SpoU_methylase"/>
    <property type="match status" value="1"/>
</dbReference>
<evidence type="ECO:0000313" key="7">
    <source>
        <dbReference type="Proteomes" id="UP000294575"/>
    </source>
</evidence>
<reference evidence="6 7" key="1">
    <citation type="submission" date="2019-03" db="EMBL/GenBank/DDBJ databases">
        <title>Genomic Encyclopedia of Type Strains, Phase IV (KMG-IV): sequencing the most valuable type-strain genomes for metagenomic binning, comparative biology and taxonomic classification.</title>
        <authorList>
            <person name="Goeker M."/>
        </authorList>
    </citation>
    <scope>NUCLEOTIDE SEQUENCE [LARGE SCALE GENOMIC DNA]</scope>
    <source>
        <strain evidence="6 7">DSM 28679</strain>
    </source>
</reference>
<evidence type="ECO:0000259" key="4">
    <source>
        <dbReference type="Pfam" id="PF00588"/>
    </source>
</evidence>
<dbReference type="InterPro" id="IPR029064">
    <property type="entry name" value="Ribosomal_eL30-like_sf"/>
</dbReference>
<dbReference type="RefSeq" id="WP_101496818.1">
    <property type="nucleotide sequence ID" value="NZ_LNJZ01000007.1"/>
</dbReference>
<dbReference type="PANTHER" id="PTHR43191:SF2">
    <property type="entry name" value="RRNA METHYLTRANSFERASE 3, MITOCHONDRIAL"/>
    <property type="match status" value="1"/>
</dbReference>
<proteinExistence type="inferred from homology"/>
<dbReference type="Gene3D" id="3.40.1280.10">
    <property type="match status" value="1"/>
</dbReference>
<keyword evidence="2 6" id="KW-0489">Methyltransferase</keyword>
<dbReference type="SUPFAM" id="SSF75217">
    <property type="entry name" value="alpha/beta knot"/>
    <property type="match status" value="1"/>
</dbReference>
<dbReference type="GO" id="GO:0032259">
    <property type="term" value="P:methylation"/>
    <property type="evidence" value="ECO:0007669"/>
    <property type="project" value="UniProtKB-KW"/>
</dbReference>
<sequence length="251" mass="26870">MLSKNQSKLLRSLQRKKNRQEQGLFLVEGGKIVSELLESGWPLHSLYVSDDFAAAQAVALAGSGVPVTYCSSDELAAAGTLVSNRDAIAIVRMPGSTVPEISPGQWVLALDRVNDPGNLGTLLRIADWYGIRQLVCTTDTVDLYNPKVINASMGSFLRIAVTYLDLHDWLARLPAETEVLGAYLNGNSVHQLPGSLRGGVLLMGSEAHGVDAGLEPFVTRRITIPSFGGAESLNVAVATAVICDNLRRISS</sequence>
<evidence type="ECO:0000256" key="3">
    <source>
        <dbReference type="ARBA" id="ARBA00022679"/>
    </source>
</evidence>
<keyword evidence="3 6" id="KW-0808">Transferase</keyword>
<dbReference type="PANTHER" id="PTHR43191">
    <property type="entry name" value="RRNA METHYLTRANSFERASE 3"/>
    <property type="match status" value="1"/>
</dbReference>
<name>A0A4V3D5I0_9GAMM</name>
<evidence type="ECO:0000313" key="6">
    <source>
        <dbReference type="EMBL" id="TDQ40117.1"/>
    </source>
</evidence>
<organism evidence="6 7">
    <name type="scientific">Thiopseudomonas denitrificans</name>
    <dbReference type="NCBI Taxonomy" id="1501432"/>
    <lineage>
        <taxon>Bacteria</taxon>
        <taxon>Pseudomonadati</taxon>
        <taxon>Pseudomonadota</taxon>
        <taxon>Gammaproteobacteria</taxon>
        <taxon>Pseudomonadales</taxon>
        <taxon>Pseudomonadaceae</taxon>
        <taxon>Thiopseudomonas</taxon>
    </lineage>
</organism>
<dbReference type="Proteomes" id="UP000294575">
    <property type="component" value="Unassembled WGS sequence"/>
</dbReference>
<dbReference type="InterPro" id="IPR001537">
    <property type="entry name" value="SpoU_MeTrfase"/>
</dbReference>
<dbReference type="InterPro" id="IPR051259">
    <property type="entry name" value="rRNA_Methyltransferase"/>
</dbReference>
<comment type="caution">
    <text evidence="6">The sequence shown here is derived from an EMBL/GenBank/DDBJ whole genome shotgun (WGS) entry which is preliminary data.</text>
</comment>
<dbReference type="EMBL" id="SNYK01000001">
    <property type="protein sequence ID" value="TDQ40117.1"/>
    <property type="molecule type" value="Genomic_DNA"/>
</dbReference>
<dbReference type="OrthoDB" id="9794400at2"/>
<accession>A0A4V3D5I0</accession>
<dbReference type="SUPFAM" id="SSF55315">
    <property type="entry name" value="L30e-like"/>
    <property type="match status" value="1"/>
</dbReference>
<dbReference type="GO" id="GO:0008173">
    <property type="term" value="F:RNA methyltransferase activity"/>
    <property type="evidence" value="ECO:0007669"/>
    <property type="project" value="InterPro"/>
</dbReference>
<feature type="domain" description="MRM3-like substrate binding" evidence="5">
    <location>
        <begin position="7"/>
        <end position="77"/>
    </location>
</feature>
<evidence type="ECO:0000256" key="2">
    <source>
        <dbReference type="ARBA" id="ARBA00022603"/>
    </source>
</evidence>
<feature type="domain" description="tRNA/rRNA methyltransferase SpoU type" evidence="4">
    <location>
        <begin position="107"/>
        <end position="243"/>
    </location>
</feature>
<comment type="similarity">
    <text evidence="1">Belongs to the class IV-like SAM-binding methyltransferase superfamily. RNA methyltransferase TrmH family.</text>
</comment>
<dbReference type="Pfam" id="PF22435">
    <property type="entry name" value="MRM3-like_sub_bind"/>
    <property type="match status" value="1"/>
</dbReference>
<dbReference type="CDD" id="cd18109">
    <property type="entry name" value="SpoU-like_RNA-MTase"/>
    <property type="match status" value="1"/>
</dbReference>
<dbReference type="AlphaFoldDB" id="A0A4V3D5I0"/>
<keyword evidence="7" id="KW-1185">Reference proteome</keyword>
<dbReference type="GO" id="GO:0003723">
    <property type="term" value="F:RNA binding"/>
    <property type="evidence" value="ECO:0007669"/>
    <property type="project" value="InterPro"/>
</dbReference>
<dbReference type="Gene3D" id="3.30.1330.30">
    <property type="match status" value="1"/>
</dbReference>
<gene>
    <name evidence="6" type="ORF">DFQ45_101251</name>
</gene>
<evidence type="ECO:0000256" key="1">
    <source>
        <dbReference type="ARBA" id="ARBA00007228"/>
    </source>
</evidence>